<dbReference type="SMART" id="SM00563">
    <property type="entry name" value="PlsC"/>
    <property type="match status" value="1"/>
</dbReference>
<evidence type="ECO:0000313" key="5">
    <source>
        <dbReference type="Proteomes" id="UP000019384"/>
    </source>
</evidence>
<feature type="region of interest" description="Disordered" evidence="1">
    <location>
        <begin position="1"/>
        <end position="27"/>
    </location>
</feature>
<dbReference type="HOGENOM" id="CLU_007860_1_0_1"/>
<dbReference type="GO" id="GO:0005811">
    <property type="term" value="C:lipid droplet"/>
    <property type="evidence" value="ECO:0007669"/>
    <property type="project" value="EnsemblFungi"/>
</dbReference>
<dbReference type="GO" id="GO:0090207">
    <property type="term" value="P:regulation of triglyceride metabolic process"/>
    <property type="evidence" value="ECO:0007669"/>
    <property type="project" value="EnsemblFungi"/>
</dbReference>
<dbReference type="InterPro" id="IPR002123">
    <property type="entry name" value="Plipid/glycerol_acylTrfase"/>
</dbReference>
<name>W6MGV3_9ASCO</name>
<dbReference type="OrthoDB" id="2427554at2759"/>
<dbReference type="STRING" id="1382522.W6MGV3"/>
<sequence>MGSNDAQTEQKPLLATESEEKDVNRSKKRQPKPTIVYDFLMWLSLIVTDIFFREVKFTGTFNIPVSGPAIIVIAPHANQFLDGALTMLALKKAVNRPLHFVEAATSLKRQIVGKLSRMSGAIPVERPQDLLRPGPGTITFSNYETDPCLLVGTGTQFTKDCEVKGLIGLPHSAGSSKIQEVVSDTEIRISKPFKTGIAVDMIKSGTPYKVAPKVDNGHVFNAVFAQLHRGGVVGISPEGGSHDRTDLLPLKPGVAIMGLGAVAEDPTYPIKIVPCGMNYFHPHKFRSRAVLEFGTPIVLTAEDGAKYRENPRDTVSALLKTLTDAMKTVTVTCPDYETLMIIQAARRLYDFPIKPVPLGAVLDMNRRLIIGYTRYQDDPRIMHLKDSVLRYNAKLEQLGIRDHQVEIARVGKPRVFFRLLQRVASLAIMATLSLPGTLLFSPVFIAAKVISAKKQRDALANSTVKIKANDVLGSWKVLVAMVVAPLLYFTYSLLGTILLRRYEIVPVVSKLHPLVIFCLIWAVLVSTTFAAFWIGEVGMDIFKSIRPLFSALGPNQNMLQEVQEERRRLTMEVTGVCNDLGPKVFPDFNRVIQKSIHKGLDEEEEEREDTAKSVSMRSQSSSSLNSIVSTGPSSIASVGPLENLGDIQIFSDTPARTRRPSADVSNWIEQAVISKNREKLKEL</sequence>
<proteinExistence type="predicted"/>
<dbReference type="RefSeq" id="XP_022457119.1">
    <property type="nucleotide sequence ID" value="XM_022605674.1"/>
</dbReference>
<accession>W6MGV3</accession>
<feature type="transmembrane region" description="Helical" evidence="2">
    <location>
        <begin position="35"/>
        <end position="52"/>
    </location>
</feature>
<reference evidence="4" key="1">
    <citation type="submission" date="2013-12" db="EMBL/GenBank/DDBJ databases">
        <authorList>
            <person name="Genoscope - CEA"/>
        </authorList>
    </citation>
    <scope>NUCLEOTIDE SEQUENCE</scope>
    <source>
        <strain evidence="4">CBS 1993</strain>
    </source>
</reference>
<dbReference type="GO" id="GO:0008654">
    <property type="term" value="P:phospholipid biosynthetic process"/>
    <property type="evidence" value="ECO:0007669"/>
    <property type="project" value="EnsemblFungi"/>
</dbReference>
<dbReference type="PANTHER" id="PTHR31605">
    <property type="entry name" value="GLYCEROL-3-PHOSPHATE O-ACYLTRANSFERASE 1"/>
    <property type="match status" value="1"/>
</dbReference>
<dbReference type="AlphaFoldDB" id="W6MGV3"/>
<dbReference type="InterPro" id="IPR052744">
    <property type="entry name" value="GPAT/DAPAT"/>
</dbReference>
<feature type="region of interest" description="Disordered" evidence="1">
    <location>
        <begin position="599"/>
        <end position="628"/>
    </location>
</feature>
<organism evidence="4 5">
    <name type="scientific">Kuraishia capsulata CBS 1993</name>
    <dbReference type="NCBI Taxonomy" id="1382522"/>
    <lineage>
        <taxon>Eukaryota</taxon>
        <taxon>Fungi</taxon>
        <taxon>Dikarya</taxon>
        <taxon>Ascomycota</taxon>
        <taxon>Saccharomycotina</taxon>
        <taxon>Pichiomycetes</taxon>
        <taxon>Pichiales</taxon>
        <taxon>Pichiaceae</taxon>
        <taxon>Kuraishia</taxon>
    </lineage>
</organism>
<gene>
    <name evidence="4" type="ORF">KUCA_T00001073001</name>
</gene>
<feature type="compositionally biased region" description="Polar residues" evidence="1">
    <location>
        <begin position="1"/>
        <end position="10"/>
    </location>
</feature>
<reference evidence="4" key="2">
    <citation type="submission" date="2014-02" db="EMBL/GenBank/DDBJ databases">
        <title>Complete DNA sequence of /Kuraishia capsulata/ illustrates novel genomic features among budding yeasts (/Saccharomycotina/).</title>
        <authorList>
            <person name="Morales L."/>
            <person name="Noel B."/>
            <person name="Porcel B."/>
            <person name="Marcet-Houben M."/>
            <person name="Hullo M-F."/>
            <person name="Sacerdot C."/>
            <person name="Tekaia F."/>
            <person name="Leh-Louis V."/>
            <person name="Despons L."/>
            <person name="Khanna V."/>
            <person name="Aury J-M."/>
            <person name="Barbe V."/>
            <person name="Couloux A."/>
            <person name="Labadie K."/>
            <person name="Pelletier E."/>
            <person name="Souciet J-L."/>
            <person name="Boekhout T."/>
            <person name="Gabaldon T."/>
            <person name="Wincker P."/>
            <person name="Dujon B."/>
        </authorList>
    </citation>
    <scope>NUCLEOTIDE SEQUENCE</scope>
    <source>
        <strain evidence="4">CBS 1993</strain>
    </source>
</reference>
<evidence type="ECO:0000256" key="1">
    <source>
        <dbReference type="SAM" id="MobiDB-lite"/>
    </source>
</evidence>
<dbReference type="Proteomes" id="UP000019384">
    <property type="component" value="Unassembled WGS sequence"/>
</dbReference>
<feature type="compositionally biased region" description="Low complexity" evidence="1">
    <location>
        <begin position="613"/>
        <end position="628"/>
    </location>
</feature>
<keyword evidence="5" id="KW-1185">Reference proteome</keyword>
<dbReference type="GO" id="GO:0016287">
    <property type="term" value="F:glycerone-phosphate O-acyltransferase activity"/>
    <property type="evidence" value="ECO:0007669"/>
    <property type="project" value="EnsemblFungi"/>
</dbReference>
<feature type="transmembrane region" description="Helical" evidence="2">
    <location>
        <begin position="477"/>
        <end position="499"/>
    </location>
</feature>
<dbReference type="GO" id="GO:0004366">
    <property type="term" value="F:glycerol-3-phosphate O-acyltransferase activity"/>
    <property type="evidence" value="ECO:0007669"/>
    <property type="project" value="EnsemblFungi"/>
</dbReference>
<evidence type="ECO:0000256" key="2">
    <source>
        <dbReference type="SAM" id="Phobius"/>
    </source>
</evidence>
<evidence type="ECO:0000259" key="3">
    <source>
        <dbReference type="SMART" id="SM00563"/>
    </source>
</evidence>
<keyword evidence="2" id="KW-1133">Transmembrane helix</keyword>
<dbReference type="PANTHER" id="PTHR31605:SF2">
    <property type="entry name" value="GLYCEROL-3-PHOSPHATE O-ACYLTRANSFERASE 2"/>
    <property type="match status" value="1"/>
</dbReference>
<protein>
    <recommendedName>
        <fullName evidence="3">Phospholipid/glycerol acyltransferase domain-containing protein</fullName>
    </recommendedName>
</protein>
<feature type="transmembrane region" description="Helical" evidence="2">
    <location>
        <begin position="423"/>
        <end position="447"/>
    </location>
</feature>
<dbReference type="GO" id="GO:0005783">
    <property type="term" value="C:endoplasmic reticulum"/>
    <property type="evidence" value="ECO:0007669"/>
    <property type="project" value="EnsemblFungi"/>
</dbReference>
<dbReference type="GeneID" id="34518507"/>
<keyword evidence="2" id="KW-0472">Membrane</keyword>
<evidence type="ECO:0000313" key="4">
    <source>
        <dbReference type="EMBL" id="CDK25106.1"/>
    </source>
</evidence>
<keyword evidence="2" id="KW-0812">Transmembrane</keyword>
<dbReference type="SUPFAM" id="SSF69593">
    <property type="entry name" value="Glycerol-3-phosphate (1)-acyltransferase"/>
    <property type="match status" value="1"/>
</dbReference>
<feature type="transmembrane region" description="Helical" evidence="2">
    <location>
        <begin position="511"/>
        <end position="534"/>
    </location>
</feature>
<dbReference type="Pfam" id="PF01553">
    <property type="entry name" value="Acyltransferase"/>
    <property type="match status" value="1"/>
</dbReference>
<dbReference type="EMBL" id="HG793125">
    <property type="protein sequence ID" value="CDK25106.1"/>
    <property type="molecule type" value="Genomic_DNA"/>
</dbReference>
<feature type="domain" description="Phospholipid/glycerol acyltransferase" evidence="3">
    <location>
        <begin position="70"/>
        <end position="280"/>
    </location>
</feature>